<sequence>EHQRAGAAAERGPEEDRRPDAPVGPEDPRRHGGAEPAGGSEGQGDRAQDREGRRGPQAPARYQGGLPGVDGVHAVYGVFAAYGVHAVRGAGAGGERGRRGQGDGQGHAPRRVPAVQRRRGGGGPGPARHRGHRRPRRPARPQRAEGRRDLTPDDRGHRRRSGHDPSRRGQSGPDGPGDVRV</sequence>
<feature type="non-terminal residue" evidence="2">
    <location>
        <position position="1"/>
    </location>
</feature>
<feature type="region of interest" description="Disordered" evidence="1">
    <location>
        <begin position="90"/>
        <end position="181"/>
    </location>
</feature>
<reference evidence="2" key="1">
    <citation type="submission" date="2020-02" db="EMBL/GenBank/DDBJ databases">
        <authorList>
            <person name="Meier V. D."/>
        </authorList>
    </citation>
    <scope>NUCLEOTIDE SEQUENCE</scope>
    <source>
        <strain evidence="2">AVDCRST_MAG05</strain>
    </source>
</reference>
<feature type="compositionally biased region" description="Low complexity" evidence="1">
    <location>
        <begin position="1"/>
        <end position="10"/>
    </location>
</feature>
<feature type="region of interest" description="Disordered" evidence="1">
    <location>
        <begin position="1"/>
        <end position="70"/>
    </location>
</feature>
<dbReference type="EMBL" id="CADCVM010000204">
    <property type="protein sequence ID" value="CAA9491984.1"/>
    <property type="molecule type" value="Genomic_DNA"/>
</dbReference>
<evidence type="ECO:0000256" key="1">
    <source>
        <dbReference type="SAM" id="MobiDB-lite"/>
    </source>
</evidence>
<organism evidence="2">
    <name type="scientific">uncultured Rubrobacteraceae bacterium</name>
    <dbReference type="NCBI Taxonomy" id="349277"/>
    <lineage>
        <taxon>Bacteria</taxon>
        <taxon>Bacillati</taxon>
        <taxon>Actinomycetota</taxon>
        <taxon>Rubrobacteria</taxon>
        <taxon>Rubrobacterales</taxon>
        <taxon>Rubrobacteraceae</taxon>
        <taxon>environmental samples</taxon>
    </lineage>
</organism>
<feature type="non-terminal residue" evidence="2">
    <location>
        <position position="181"/>
    </location>
</feature>
<evidence type="ECO:0000313" key="2">
    <source>
        <dbReference type="EMBL" id="CAA9491984.1"/>
    </source>
</evidence>
<name>A0A6J4SGV3_9ACTN</name>
<feature type="compositionally biased region" description="Basic and acidic residues" evidence="1">
    <location>
        <begin position="142"/>
        <end position="167"/>
    </location>
</feature>
<dbReference type="AlphaFoldDB" id="A0A6J4SGV3"/>
<protein>
    <submittedName>
        <fullName evidence="2">Uncharacterized protein</fullName>
    </submittedName>
</protein>
<feature type="compositionally biased region" description="Basic and acidic residues" evidence="1">
    <location>
        <begin position="43"/>
        <end position="54"/>
    </location>
</feature>
<accession>A0A6J4SGV3</accession>
<gene>
    <name evidence="2" type="ORF">AVDCRST_MAG05-1934</name>
</gene>
<feature type="compositionally biased region" description="Basic and acidic residues" evidence="1">
    <location>
        <begin position="11"/>
        <end position="33"/>
    </location>
</feature>
<proteinExistence type="predicted"/>
<feature type="compositionally biased region" description="Basic residues" evidence="1">
    <location>
        <begin position="127"/>
        <end position="140"/>
    </location>
</feature>